<sequence length="193" mass="20234">MIIGARSAWQITKGGHRKRHGRRRIAGASFDKAESRTSAESLPCLIPTAGSAKPVCQLTSLGATMTQNAPPMNPANLLLRFLLEIAALTGLAMGGWHVAFGWPRPLMAVGLPVVALAIWGIFRVPNDPSSNGRALISIGGVGRLIIEAVVFASGVAGFFMAGQSAIGISVGGAVAIHYCFSYRRIGWLLAASK</sequence>
<keyword evidence="1" id="KW-0812">Transmembrane</keyword>
<protein>
    <submittedName>
        <fullName evidence="2">YrdB family protein</fullName>
    </submittedName>
</protein>
<evidence type="ECO:0000313" key="2">
    <source>
        <dbReference type="EMBL" id="MEJ8569395.1"/>
    </source>
</evidence>
<accession>A0AAW9RC42</accession>
<dbReference type="AlphaFoldDB" id="A0AAW9RC42"/>
<feature type="transmembrane region" description="Helical" evidence="1">
    <location>
        <begin position="105"/>
        <end position="122"/>
    </location>
</feature>
<feature type="transmembrane region" description="Helical" evidence="1">
    <location>
        <begin position="77"/>
        <end position="99"/>
    </location>
</feature>
<evidence type="ECO:0000313" key="3">
    <source>
        <dbReference type="Proteomes" id="UP001359886"/>
    </source>
</evidence>
<dbReference type="Pfam" id="PF10823">
    <property type="entry name" value="DUF2568"/>
    <property type="match status" value="1"/>
</dbReference>
<keyword evidence="3" id="KW-1185">Reference proteome</keyword>
<evidence type="ECO:0000256" key="1">
    <source>
        <dbReference type="SAM" id="Phobius"/>
    </source>
</evidence>
<keyword evidence="1" id="KW-0472">Membrane</keyword>
<dbReference type="Proteomes" id="UP001359886">
    <property type="component" value="Unassembled WGS sequence"/>
</dbReference>
<feature type="transmembrane region" description="Helical" evidence="1">
    <location>
        <begin position="158"/>
        <end position="180"/>
    </location>
</feature>
<dbReference type="InterPro" id="IPR021214">
    <property type="entry name" value="DUF2568"/>
</dbReference>
<name>A0AAW9RC42_9GAMM</name>
<organism evidence="2 3">
    <name type="scientific">Elongatibacter sediminis</name>
    <dbReference type="NCBI Taxonomy" id="3119006"/>
    <lineage>
        <taxon>Bacteria</taxon>
        <taxon>Pseudomonadati</taxon>
        <taxon>Pseudomonadota</taxon>
        <taxon>Gammaproteobacteria</taxon>
        <taxon>Chromatiales</taxon>
        <taxon>Wenzhouxiangellaceae</taxon>
        <taxon>Elongatibacter</taxon>
    </lineage>
</organism>
<dbReference type="EMBL" id="JAZHOG010000013">
    <property type="protein sequence ID" value="MEJ8569395.1"/>
    <property type="molecule type" value="Genomic_DNA"/>
</dbReference>
<gene>
    <name evidence="2" type="ORF">V3330_17345</name>
</gene>
<dbReference type="RefSeq" id="WP_354696716.1">
    <property type="nucleotide sequence ID" value="NZ_JAZHOG010000013.1"/>
</dbReference>
<reference evidence="2 3" key="1">
    <citation type="submission" date="2024-02" db="EMBL/GenBank/DDBJ databases">
        <title>A novel Wenzhouxiangellaceae bacterium, isolated from coastal sediments.</title>
        <authorList>
            <person name="Du Z.-J."/>
            <person name="Ye Y.-Q."/>
            <person name="Zhang X.-Y."/>
        </authorList>
    </citation>
    <scope>NUCLEOTIDE SEQUENCE [LARGE SCALE GENOMIC DNA]</scope>
    <source>
        <strain evidence="2 3">CH-27</strain>
    </source>
</reference>
<keyword evidence="1" id="KW-1133">Transmembrane helix</keyword>
<proteinExistence type="predicted"/>
<feature type="transmembrane region" description="Helical" evidence="1">
    <location>
        <begin position="134"/>
        <end position="152"/>
    </location>
</feature>
<comment type="caution">
    <text evidence="2">The sequence shown here is derived from an EMBL/GenBank/DDBJ whole genome shotgun (WGS) entry which is preliminary data.</text>
</comment>